<name>A0ABT4T824_9ACTN</name>
<organism evidence="2 3">
    <name type="scientific">Nonomuraea ferruginea</name>
    <dbReference type="NCBI Taxonomy" id="46174"/>
    <lineage>
        <taxon>Bacteria</taxon>
        <taxon>Bacillati</taxon>
        <taxon>Actinomycetota</taxon>
        <taxon>Actinomycetes</taxon>
        <taxon>Streptosporangiales</taxon>
        <taxon>Streptosporangiaceae</taxon>
        <taxon>Nonomuraea</taxon>
    </lineage>
</organism>
<evidence type="ECO:0000313" key="2">
    <source>
        <dbReference type="EMBL" id="MDA0645672.1"/>
    </source>
</evidence>
<evidence type="ECO:0000313" key="3">
    <source>
        <dbReference type="Proteomes" id="UP001212498"/>
    </source>
</evidence>
<keyword evidence="1" id="KW-0472">Membrane</keyword>
<gene>
    <name evidence="2" type="ORF">OUY24_34020</name>
</gene>
<comment type="caution">
    <text evidence="2">The sequence shown here is derived from an EMBL/GenBank/DDBJ whole genome shotgun (WGS) entry which is preliminary data.</text>
</comment>
<keyword evidence="3" id="KW-1185">Reference proteome</keyword>
<reference evidence="2 3" key="1">
    <citation type="submission" date="2022-11" db="EMBL/GenBank/DDBJ databases">
        <title>Nonomuraea corallina sp. nov., a new species of the genus Nonomuraea isolated from sea side sediment in Thai sea.</title>
        <authorList>
            <person name="Ngamcharungchit C."/>
            <person name="Matsumoto A."/>
            <person name="Suriyachadkun C."/>
            <person name="Panbangred W."/>
            <person name="Inahashi Y."/>
            <person name="Intra B."/>
        </authorList>
    </citation>
    <scope>NUCLEOTIDE SEQUENCE [LARGE SCALE GENOMIC DNA]</scope>
    <source>
        <strain evidence="2 3">DSM 43553</strain>
    </source>
</reference>
<feature type="transmembrane region" description="Helical" evidence="1">
    <location>
        <begin position="41"/>
        <end position="63"/>
    </location>
</feature>
<keyword evidence="1" id="KW-0812">Transmembrane</keyword>
<dbReference type="SUPFAM" id="SSF103473">
    <property type="entry name" value="MFS general substrate transporter"/>
    <property type="match status" value="1"/>
</dbReference>
<dbReference type="Proteomes" id="UP001212498">
    <property type="component" value="Unassembled WGS sequence"/>
</dbReference>
<accession>A0ABT4T824</accession>
<keyword evidence="1" id="KW-1133">Transmembrane helix</keyword>
<feature type="transmembrane region" description="Helical" evidence="1">
    <location>
        <begin position="100"/>
        <end position="125"/>
    </location>
</feature>
<dbReference type="InterPro" id="IPR036259">
    <property type="entry name" value="MFS_trans_sf"/>
</dbReference>
<feature type="transmembrane region" description="Helical" evidence="1">
    <location>
        <begin position="137"/>
        <end position="159"/>
    </location>
</feature>
<proteinExistence type="predicted"/>
<evidence type="ECO:0000256" key="1">
    <source>
        <dbReference type="SAM" id="Phobius"/>
    </source>
</evidence>
<dbReference type="Gene3D" id="1.20.1250.20">
    <property type="entry name" value="MFS general substrate transporter like domains"/>
    <property type="match status" value="1"/>
</dbReference>
<feature type="transmembrane region" description="Helical" evidence="1">
    <location>
        <begin position="75"/>
        <end position="94"/>
    </location>
</feature>
<feature type="transmembrane region" description="Helical" evidence="1">
    <location>
        <begin position="15"/>
        <end position="35"/>
    </location>
</feature>
<sequence length="201" mass="19693">AGSLRAARGLPSGPVLRGLAYGSLMAAQVLIPLMLTQERGLSLAAAGVVLTVGALGWSAGSWIKGRGTIGNMTALRGGALMIAAGISLVSLVLVDAVPIGLAHVAMAISGLGIGMLHPTVSVLVLEMSAKGEEGGNAAALGVGESVFTVVAVAVSGALFTATGQGYLVGLAFTVLLALGAAWVAPRFVHLAGAGTLEEAAS</sequence>
<feature type="transmembrane region" description="Helical" evidence="1">
    <location>
        <begin position="165"/>
        <end position="184"/>
    </location>
</feature>
<dbReference type="EMBL" id="JAPNUD010000149">
    <property type="protein sequence ID" value="MDA0645672.1"/>
    <property type="molecule type" value="Genomic_DNA"/>
</dbReference>
<feature type="non-terminal residue" evidence="2">
    <location>
        <position position="1"/>
    </location>
</feature>
<protein>
    <submittedName>
        <fullName evidence="2">MFS transporter</fullName>
    </submittedName>
</protein>